<accession>A0A2I9CUG5</accession>
<organism evidence="2 3">
    <name type="scientific">Deinococcus aerius</name>
    <dbReference type="NCBI Taxonomy" id="200253"/>
    <lineage>
        <taxon>Bacteria</taxon>
        <taxon>Thermotogati</taxon>
        <taxon>Deinococcota</taxon>
        <taxon>Deinococci</taxon>
        <taxon>Deinococcales</taxon>
        <taxon>Deinococcaceae</taxon>
        <taxon>Deinococcus</taxon>
    </lineage>
</organism>
<gene>
    <name evidence="2" type="ORF">DAERI_050003</name>
</gene>
<dbReference type="EMBL" id="BFAG01000005">
    <property type="protein sequence ID" value="GBF05494.1"/>
    <property type="molecule type" value="Genomic_DNA"/>
</dbReference>
<reference evidence="3" key="1">
    <citation type="submission" date="2018-01" db="EMBL/GenBank/DDBJ databases">
        <title>Draft Genome Sequence of the Radioresistant Bacterium Deinococcus aerius TR0125, Isolated from the Higher Atmosphere above Japan.</title>
        <authorList>
            <person name="Satoh K."/>
            <person name="Arai H."/>
            <person name="Sanzen T."/>
            <person name="Kawaguchi Y."/>
            <person name="Hayashi H."/>
            <person name="Yokobori S."/>
            <person name="Yamagishi A."/>
            <person name="Oono Y."/>
            <person name="Narumi I."/>
        </authorList>
    </citation>
    <scope>NUCLEOTIDE SEQUENCE [LARGE SCALE GENOMIC DNA]</scope>
    <source>
        <strain evidence="3">TR0125</strain>
    </source>
</reference>
<dbReference type="Pfam" id="PF13443">
    <property type="entry name" value="HTH_26"/>
    <property type="match status" value="1"/>
</dbReference>
<keyword evidence="3" id="KW-1185">Reference proteome</keyword>
<dbReference type="InterPro" id="IPR010982">
    <property type="entry name" value="Lambda_DNA-bd_dom_sf"/>
</dbReference>
<protein>
    <recommendedName>
        <fullName evidence="1">HTH cro/C1-type domain-containing protein</fullName>
    </recommendedName>
</protein>
<comment type="caution">
    <text evidence="2">The sequence shown here is derived from an EMBL/GenBank/DDBJ whole genome shotgun (WGS) entry which is preliminary data.</text>
</comment>
<evidence type="ECO:0000313" key="2">
    <source>
        <dbReference type="EMBL" id="GBF05494.1"/>
    </source>
</evidence>
<name>A0A2I9CUG5_9DEIO</name>
<dbReference type="Proteomes" id="UP000236569">
    <property type="component" value="Unassembled WGS sequence"/>
</dbReference>
<dbReference type="Gene3D" id="1.10.260.40">
    <property type="entry name" value="lambda repressor-like DNA-binding domains"/>
    <property type="match status" value="1"/>
</dbReference>
<evidence type="ECO:0000259" key="1">
    <source>
        <dbReference type="Pfam" id="PF13443"/>
    </source>
</evidence>
<proteinExistence type="predicted"/>
<dbReference type="AlphaFoldDB" id="A0A2I9CUG5"/>
<sequence length="65" mass="7287">MDAHNITRYALQKESGVAMNTLRAMYEGSTQRPDLEVLDLIIKALRKITGKDLGLLDVLEWAQDG</sequence>
<dbReference type="GO" id="GO:0003677">
    <property type="term" value="F:DNA binding"/>
    <property type="evidence" value="ECO:0007669"/>
    <property type="project" value="InterPro"/>
</dbReference>
<dbReference type="InterPro" id="IPR001387">
    <property type="entry name" value="Cro/C1-type_HTH"/>
</dbReference>
<evidence type="ECO:0000313" key="3">
    <source>
        <dbReference type="Proteomes" id="UP000236569"/>
    </source>
</evidence>
<feature type="domain" description="HTH cro/C1-type" evidence="1">
    <location>
        <begin position="1"/>
        <end position="45"/>
    </location>
</feature>